<dbReference type="Proteomes" id="UP001201273">
    <property type="component" value="Unassembled WGS sequence"/>
</dbReference>
<evidence type="ECO:0000313" key="1">
    <source>
        <dbReference type="EMBL" id="MCE2597361.1"/>
    </source>
</evidence>
<dbReference type="RefSeq" id="WP_233055100.1">
    <property type="nucleotide sequence ID" value="NZ_JAIMJA010000046.1"/>
</dbReference>
<accession>A0ABS8WE86</accession>
<sequence>MLTEDQVIDLANKTLSDFGSGPLPKLKGTHFTKKGDIAPYTKRVEKEDYWSVWFYSVNPDSDDIITVIVYPDGNTEIPYSWFG</sequence>
<evidence type="ECO:0000313" key="2">
    <source>
        <dbReference type="Proteomes" id="UP001201273"/>
    </source>
</evidence>
<dbReference type="EMBL" id="JAIMJA010000046">
    <property type="protein sequence ID" value="MCE2597361.1"/>
    <property type="molecule type" value="Genomic_DNA"/>
</dbReference>
<gene>
    <name evidence="1" type="ORF">K6Y31_21550</name>
</gene>
<reference evidence="1 2" key="1">
    <citation type="journal article" date="2022" name="Environ. Microbiol. Rep.">
        <title>Eco-phylogenetic analyses reveal divergent evolution of vitamin B12 metabolism in the marine bacterial family 'Psychromonadaceae'.</title>
        <authorList>
            <person name="Jin X."/>
            <person name="Yang Y."/>
            <person name="Cao H."/>
            <person name="Gao B."/>
            <person name="Zhao Z."/>
        </authorList>
    </citation>
    <scope>NUCLEOTIDE SEQUENCE [LARGE SCALE GENOMIC DNA]</scope>
    <source>
        <strain evidence="1 2">MKS20</strain>
    </source>
</reference>
<name>A0ABS8WE86_9GAMM</name>
<proteinExistence type="predicted"/>
<protein>
    <submittedName>
        <fullName evidence="1">Uncharacterized protein</fullName>
    </submittedName>
</protein>
<organism evidence="1 2">
    <name type="scientific">Motilimonas cestriensis</name>
    <dbReference type="NCBI Taxonomy" id="2742685"/>
    <lineage>
        <taxon>Bacteria</taxon>
        <taxon>Pseudomonadati</taxon>
        <taxon>Pseudomonadota</taxon>
        <taxon>Gammaproteobacteria</taxon>
        <taxon>Alteromonadales</taxon>
        <taxon>Alteromonadales genera incertae sedis</taxon>
        <taxon>Motilimonas</taxon>
    </lineage>
</organism>
<keyword evidence="2" id="KW-1185">Reference proteome</keyword>
<comment type="caution">
    <text evidence="1">The sequence shown here is derived from an EMBL/GenBank/DDBJ whole genome shotgun (WGS) entry which is preliminary data.</text>
</comment>